<dbReference type="Proteomes" id="UP000000311">
    <property type="component" value="Unassembled WGS sequence"/>
</dbReference>
<protein>
    <submittedName>
        <fullName evidence="2">Uncharacterized protein</fullName>
    </submittedName>
</protein>
<dbReference type="InParanoid" id="E2B147"/>
<accession>E2B147</accession>
<sequence length="77" mass="8120">MIKLFLITLLCVTLVFAESPLENFRNVRALDKPMTGLHAKLVRRSPPGGGGAGGEGHGGMSGGFGMDAGARFDKYLL</sequence>
<keyword evidence="1" id="KW-0732">Signal</keyword>
<reference evidence="2 3" key="1">
    <citation type="journal article" date="2010" name="Science">
        <title>Genomic comparison of the ants Camponotus floridanus and Harpegnathos saltator.</title>
        <authorList>
            <person name="Bonasio R."/>
            <person name="Zhang G."/>
            <person name="Ye C."/>
            <person name="Mutti N.S."/>
            <person name="Fang X."/>
            <person name="Qin N."/>
            <person name="Donahue G."/>
            <person name="Yang P."/>
            <person name="Li Q."/>
            <person name="Li C."/>
            <person name="Zhang P."/>
            <person name="Huang Z."/>
            <person name="Berger S.L."/>
            <person name="Reinberg D."/>
            <person name="Wang J."/>
            <person name="Liebig J."/>
        </authorList>
    </citation>
    <scope>NUCLEOTIDE SEQUENCE [LARGE SCALE GENOMIC DNA]</scope>
    <source>
        <strain evidence="3">C129</strain>
    </source>
</reference>
<gene>
    <name evidence="2" type="ORF">EAG_03742</name>
</gene>
<name>E2B147_CAMFO</name>
<feature type="chain" id="PRO_5003157524" evidence="1">
    <location>
        <begin position="18"/>
        <end position="77"/>
    </location>
</feature>
<dbReference type="EMBL" id="GL444789">
    <property type="protein sequence ID" value="EFN60571.1"/>
    <property type="molecule type" value="Genomic_DNA"/>
</dbReference>
<evidence type="ECO:0000313" key="3">
    <source>
        <dbReference type="Proteomes" id="UP000000311"/>
    </source>
</evidence>
<organism evidence="3">
    <name type="scientific">Camponotus floridanus</name>
    <name type="common">Florida carpenter ant</name>
    <dbReference type="NCBI Taxonomy" id="104421"/>
    <lineage>
        <taxon>Eukaryota</taxon>
        <taxon>Metazoa</taxon>
        <taxon>Ecdysozoa</taxon>
        <taxon>Arthropoda</taxon>
        <taxon>Hexapoda</taxon>
        <taxon>Insecta</taxon>
        <taxon>Pterygota</taxon>
        <taxon>Neoptera</taxon>
        <taxon>Endopterygota</taxon>
        <taxon>Hymenoptera</taxon>
        <taxon>Apocrita</taxon>
        <taxon>Aculeata</taxon>
        <taxon>Formicoidea</taxon>
        <taxon>Formicidae</taxon>
        <taxon>Formicinae</taxon>
        <taxon>Camponotus</taxon>
    </lineage>
</organism>
<keyword evidence="3" id="KW-1185">Reference proteome</keyword>
<evidence type="ECO:0000256" key="1">
    <source>
        <dbReference type="SAM" id="SignalP"/>
    </source>
</evidence>
<dbReference type="AlphaFoldDB" id="E2B147"/>
<dbReference type="OrthoDB" id="7555417at2759"/>
<proteinExistence type="predicted"/>
<evidence type="ECO:0000313" key="2">
    <source>
        <dbReference type="EMBL" id="EFN60571.1"/>
    </source>
</evidence>
<feature type="signal peptide" evidence="1">
    <location>
        <begin position="1"/>
        <end position="17"/>
    </location>
</feature>